<keyword evidence="1 2" id="KW-0808">Transferase</keyword>
<accession>A0A972W0D3</accession>
<dbReference type="InterPro" id="IPR050483">
    <property type="entry name" value="CoA-transferase_III_domain"/>
</dbReference>
<organism evidence="2 3">
    <name type="scientific">SAR86 cluster bacterium</name>
    <dbReference type="NCBI Taxonomy" id="2030880"/>
    <lineage>
        <taxon>Bacteria</taxon>
        <taxon>Pseudomonadati</taxon>
        <taxon>Pseudomonadota</taxon>
        <taxon>Gammaproteobacteria</taxon>
        <taxon>SAR86 cluster</taxon>
    </lineage>
</organism>
<dbReference type="PANTHER" id="PTHR48207:SF3">
    <property type="entry name" value="SUCCINATE--HYDROXYMETHYLGLUTARATE COA-TRANSFERASE"/>
    <property type="match status" value="1"/>
</dbReference>
<dbReference type="Gene3D" id="3.40.50.10540">
    <property type="entry name" value="Crotonobetainyl-coa:carnitine coa-transferase, domain 1"/>
    <property type="match status" value="1"/>
</dbReference>
<evidence type="ECO:0000313" key="3">
    <source>
        <dbReference type="Proteomes" id="UP000754644"/>
    </source>
</evidence>
<reference evidence="2" key="1">
    <citation type="submission" date="2020-05" db="EMBL/GenBank/DDBJ databases">
        <title>Sulfur intermediates as new biogeochemical hubs in an aquatic model microbial ecosystem.</title>
        <authorList>
            <person name="Vigneron A."/>
        </authorList>
    </citation>
    <scope>NUCLEOTIDE SEQUENCE</scope>
    <source>
        <strain evidence="2">Bin.250</strain>
    </source>
</reference>
<protein>
    <submittedName>
        <fullName evidence="2">CoA transferase</fullName>
    </submittedName>
</protein>
<dbReference type="Gene3D" id="3.30.1540.10">
    <property type="entry name" value="formyl-coa transferase, domain 3"/>
    <property type="match status" value="1"/>
</dbReference>
<gene>
    <name evidence="2" type="ORF">HQ497_15175</name>
</gene>
<dbReference type="GO" id="GO:0008410">
    <property type="term" value="F:CoA-transferase activity"/>
    <property type="evidence" value="ECO:0007669"/>
    <property type="project" value="TreeGrafter"/>
</dbReference>
<evidence type="ECO:0000256" key="1">
    <source>
        <dbReference type="ARBA" id="ARBA00022679"/>
    </source>
</evidence>
<dbReference type="InterPro" id="IPR023606">
    <property type="entry name" value="CoA-Trfase_III_dom_1_sf"/>
</dbReference>
<dbReference type="InterPro" id="IPR003673">
    <property type="entry name" value="CoA-Trfase_fam_III"/>
</dbReference>
<comment type="caution">
    <text evidence="2">The sequence shown here is derived from an EMBL/GenBank/DDBJ whole genome shotgun (WGS) entry which is preliminary data.</text>
</comment>
<evidence type="ECO:0000313" key="2">
    <source>
        <dbReference type="EMBL" id="NQV66699.1"/>
    </source>
</evidence>
<dbReference type="SUPFAM" id="SSF89796">
    <property type="entry name" value="CoA-transferase family III (CaiB/BaiF)"/>
    <property type="match status" value="1"/>
</dbReference>
<dbReference type="InterPro" id="IPR044855">
    <property type="entry name" value="CoA-Trfase_III_dom3_sf"/>
</dbReference>
<sequence>MSRSKPLAHLKVLDFSAVYAGPICSRLLSDCGADVIKVETIQGGDVTRGPKGTSRVFSHFNAGKRSIAIDLKHRAGQDIARQMLAEADVVIENFRPGVMAQFGLDYTSVKQIKPDIVYCSISGFGQQGPFAQRAAYAPIAHAASGFDIAHMRTQLDSDAPSVSSIMIADMLTGSYAFGAIQTALLGRERSGEGDYIDVTMLESMMSLIPAQVQLAQIPNATPGNGFHPVRTSDGFVMICIVSGKNMRRLCEAINRTDMLQDERFAAGGHFKNTAAFVAEIEIWSKSLSAQECELALNKFGVPCSLYNSPEDLFDHPQVISRQAFTEQEDVYGAFLIQNAPFKLASVDISTSSHSPKLGQHTDEVLAQVLKFSATEIARLRSEGIID</sequence>
<dbReference type="Proteomes" id="UP000754644">
    <property type="component" value="Unassembled WGS sequence"/>
</dbReference>
<name>A0A972W0D3_9GAMM</name>
<dbReference type="Pfam" id="PF02515">
    <property type="entry name" value="CoA_transf_3"/>
    <property type="match status" value="1"/>
</dbReference>
<dbReference type="PANTHER" id="PTHR48207">
    <property type="entry name" value="SUCCINATE--HYDROXYMETHYLGLUTARATE COA-TRANSFERASE"/>
    <property type="match status" value="1"/>
</dbReference>
<dbReference type="EMBL" id="JABMOJ010000565">
    <property type="protein sequence ID" value="NQV66699.1"/>
    <property type="molecule type" value="Genomic_DNA"/>
</dbReference>
<dbReference type="AlphaFoldDB" id="A0A972W0D3"/>
<proteinExistence type="predicted"/>